<dbReference type="RefSeq" id="WP_342696614.1">
    <property type="nucleotide sequence ID" value="NZ_JBCGDO010000018.1"/>
</dbReference>
<gene>
    <name evidence="1" type="ORF">WFZ85_12385</name>
</gene>
<protein>
    <submittedName>
        <fullName evidence="1">Uncharacterized protein</fullName>
    </submittedName>
</protein>
<accession>A0ABU9N7B5</accession>
<dbReference type="EMBL" id="JBCGDO010000018">
    <property type="protein sequence ID" value="MEM0543418.1"/>
    <property type="molecule type" value="Genomic_DNA"/>
</dbReference>
<reference evidence="1 2" key="1">
    <citation type="submission" date="2024-03" db="EMBL/GenBank/DDBJ databases">
        <title>Two novel species of the genus Flavobacterium exhibiting potentially degradation of complex polysaccharides.</title>
        <authorList>
            <person name="Lian X."/>
        </authorList>
    </citation>
    <scope>NUCLEOTIDE SEQUENCE [LARGE SCALE GENOMIC DNA]</scope>
    <source>
        <strain evidence="2">j3</strain>
    </source>
</reference>
<proteinExistence type="predicted"/>
<comment type="caution">
    <text evidence="1">The sequence shown here is derived from an EMBL/GenBank/DDBJ whole genome shotgun (WGS) entry which is preliminary data.</text>
</comment>
<sequence length="45" mass="4823">MDKKGASKGETIESALQALGLGFIENVIIDAVKAFNSKKVFELNP</sequence>
<organism evidence="1 2">
    <name type="scientific">Flavobacterium aureirubrum</name>
    <dbReference type="NCBI Taxonomy" id="3133147"/>
    <lineage>
        <taxon>Bacteria</taxon>
        <taxon>Pseudomonadati</taxon>
        <taxon>Bacteroidota</taxon>
        <taxon>Flavobacteriia</taxon>
        <taxon>Flavobacteriales</taxon>
        <taxon>Flavobacteriaceae</taxon>
        <taxon>Flavobacterium</taxon>
    </lineage>
</organism>
<evidence type="ECO:0000313" key="2">
    <source>
        <dbReference type="Proteomes" id="UP001460072"/>
    </source>
</evidence>
<evidence type="ECO:0000313" key="1">
    <source>
        <dbReference type="EMBL" id="MEM0543418.1"/>
    </source>
</evidence>
<dbReference type="Proteomes" id="UP001460072">
    <property type="component" value="Unassembled WGS sequence"/>
</dbReference>
<keyword evidence="2" id="KW-1185">Reference proteome</keyword>
<name>A0ABU9N7B5_9FLAO</name>